<protein>
    <submittedName>
        <fullName evidence="2">RelA/SpoT domain-containing protein</fullName>
    </submittedName>
</protein>
<dbReference type="Gene3D" id="3.30.460.10">
    <property type="entry name" value="Beta Polymerase, domain 2"/>
    <property type="match status" value="1"/>
</dbReference>
<reference evidence="2" key="1">
    <citation type="submission" date="2020-05" db="EMBL/GenBank/DDBJ databases">
        <title>The draft genome sequence of Maribacter sp. ANRC-HE7.</title>
        <authorList>
            <person name="Mu L."/>
        </authorList>
    </citation>
    <scope>NUCLEOTIDE SEQUENCE</scope>
    <source>
        <strain evidence="2">ANRC-HE7</strain>
    </source>
</reference>
<dbReference type="InterPro" id="IPR043519">
    <property type="entry name" value="NT_sf"/>
</dbReference>
<gene>
    <name evidence="2" type="ORF">HPE56_08135</name>
</gene>
<proteinExistence type="predicted"/>
<name>A0ABR7UYS8_9FLAO</name>
<dbReference type="Pfam" id="PF04607">
    <property type="entry name" value="RelA_SpoT"/>
    <property type="match status" value="1"/>
</dbReference>
<evidence type="ECO:0000259" key="1">
    <source>
        <dbReference type="SMART" id="SM00954"/>
    </source>
</evidence>
<dbReference type="SUPFAM" id="SSF81301">
    <property type="entry name" value="Nucleotidyltransferase"/>
    <property type="match status" value="1"/>
</dbReference>
<keyword evidence="3" id="KW-1185">Reference proteome</keyword>
<dbReference type="InterPro" id="IPR052366">
    <property type="entry name" value="GTP_Pyrophosphokinase"/>
</dbReference>
<comment type="caution">
    <text evidence="2">The sequence shown here is derived from an EMBL/GenBank/DDBJ whole genome shotgun (WGS) entry which is preliminary data.</text>
</comment>
<evidence type="ECO:0000313" key="3">
    <source>
        <dbReference type="Proteomes" id="UP001166021"/>
    </source>
</evidence>
<dbReference type="PANTHER" id="PTHR47837">
    <property type="entry name" value="GTP PYROPHOSPHOKINASE YJBM"/>
    <property type="match status" value="1"/>
</dbReference>
<dbReference type="InterPro" id="IPR007685">
    <property type="entry name" value="RelA_SpoT"/>
</dbReference>
<evidence type="ECO:0000313" key="2">
    <source>
        <dbReference type="EMBL" id="MBD0777759.1"/>
    </source>
</evidence>
<dbReference type="RefSeq" id="WP_188243275.1">
    <property type="nucleotide sequence ID" value="NZ_JABTCF010000004.1"/>
</dbReference>
<sequence>MEVISKNKIKKAGKILADKDAHSKKEILNSESILQYWRILHEQIMTEFYSIVLKEAKGIDTFATVAQRVKRSESIIAKLRRQPVNQLTTMQDIAGIRAIMPDLNTAQSLRERLKGIGEEHKFKTYDNYITNPKESGYRSIHLVYKYVSPLSVPLNGLMIEIQIRTELQHSWATAVETMSTFLGTHLKFGEGQPKWLKYFALTSSSFSYLENTPQVPGYEHMSEEETYEMALYEFRYNEIEEKLSAFTTAANHITKQKYPNKFYHLITLNTSIRRVNIKSFQKNEFKLANQNYTDSERKYRNTPSVQVVLVSTESIQELRKAFPNYFLDVAAFLENMSKISIRLNKLKDRRIFREMNENSKLDKRTKFK</sequence>
<feature type="domain" description="RelA/SpoT" evidence="1">
    <location>
        <begin position="67"/>
        <end position="192"/>
    </location>
</feature>
<dbReference type="EMBL" id="JABTCF010000004">
    <property type="protein sequence ID" value="MBD0777759.1"/>
    <property type="molecule type" value="Genomic_DNA"/>
</dbReference>
<dbReference type="PANTHER" id="PTHR47837:SF1">
    <property type="entry name" value="GTP PYROPHOSPHOKINASE YJBM"/>
    <property type="match status" value="1"/>
</dbReference>
<dbReference type="Proteomes" id="UP001166021">
    <property type="component" value="Unassembled WGS sequence"/>
</dbReference>
<dbReference type="CDD" id="cd05399">
    <property type="entry name" value="NT_Rel-Spo_like"/>
    <property type="match status" value="1"/>
</dbReference>
<organism evidence="2 3">
    <name type="scientific">Maribacter aquimaris</name>
    <dbReference type="NCBI Taxonomy" id="2737171"/>
    <lineage>
        <taxon>Bacteria</taxon>
        <taxon>Pseudomonadati</taxon>
        <taxon>Bacteroidota</taxon>
        <taxon>Flavobacteriia</taxon>
        <taxon>Flavobacteriales</taxon>
        <taxon>Flavobacteriaceae</taxon>
        <taxon>Maribacter</taxon>
    </lineage>
</organism>
<dbReference type="SMART" id="SM00954">
    <property type="entry name" value="RelA_SpoT"/>
    <property type="match status" value="1"/>
</dbReference>
<accession>A0ABR7UYS8</accession>